<organism evidence="1 2">
    <name type="scientific">Batillaria attramentaria</name>
    <dbReference type="NCBI Taxonomy" id="370345"/>
    <lineage>
        <taxon>Eukaryota</taxon>
        <taxon>Metazoa</taxon>
        <taxon>Spiralia</taxon>
        <taxon>Lophotrochozoa</taxon>
        <taxon>Mollusca</taxon>
        <taxon>Gastropoda</taxon>
        <taxon>Caenogastropoda</taxon>
        <taxon>Sorbeoconcha</taxon>
        <taxon>Cerithioidea</taxon>
        <taxon>Batillariidae</taxon>
        <taxon>Batillaria</taxon>
    </lineage>
</organism>
<dbReference type="Proteomes" id="UP001519460">
    <property type="component" value="Unassembled WGS sequence"/>
</dbReference>
<accession>A0ABD0KH16</accession>
<evidence type="ECO:0000313" key="1">
    <source>
        <dbReference type="EMBL" id="KAK7486533.1"/>
    </source>
</evidence>
<dbReference type="AlphaFoldDB" id="A0ABD0KH16"/>
<protein>
    <submittedName>
        <fullName evidence="1">Uncharacterized protein</fullName>
    </submittedName>
</protein>
<gene>
    <name evidence="1" type="ORF">BaRGS_00022199</name>
</gene>
<sequence>MEWKILAYRVGIILMKPLFHRSDDVLDKFLPGDDPEPYEMKIDALLTKFVWVTICCRRSLGDRIILEGRRWCGVFCVSRTGGKCRASIMFCNRTEHSC</sequence>
<proteinExistence type="predicted"/>
<dbReference type="EMBL" id="JACVVK020000177">
    <property type="protein sequence ID" value="KAK7486533.1"/>
    <property type="molecule type" value="Genomic_DNA"/>
</dbReference>
<name>A0ABD0KH16_9CAEN</name>
<comment type="caution">
    <text evidence="1">The sequence shown here is derived from an EMBL/GenBank/DDBJ whole genome shotgun (WGS) entry which is preliminary data.</text>
</comment>
<evidence type="ECO:0000313" key="2">
    <source>
        <dbReference type="Proteomes" id="UP001519460"/>
    </source>
</evidence>
<reference evidence="1 2" key="1">
    <citation type="journal article" date="2023" name="Sci. Data">
        <title>Genome assembly of the Korean intertidal mud-creeper Batillaria attramentaria.</title>
        <authorList>
            <person name="Patra A.K."/>
            <person name="Ho P.T."/>
            <person name="Jun S."/>
            <person name="Lee S.J."/>
            <person name="Kim Y."/>
            <person name="Won Y.J."/>
        </authorList>
    </citation>
    <scope>NUCLEOTIDE SEQUENCE [LARGE SCALE GENOMIC DNA]</scope>
    <source>
        <strain evidence="1">Wonlab-2016</strain>
    </source>
</reference>
<keyword evidence="2" id="KW-1185">Reference proteome</keyword>